<evidence type="ECO:0008006" key="4">
    <source>
        <dbReference type="Google" id="ProtNLM"/>
    </source>
</evidence>
<sequence length="143" mass="16779">MKLKKAVNLKISFCIMLISNIIFAQNRISERQYVFNKESEVYIDYDSLNSSLRFTPTVDDLKRADSIFKSDLSPKIEYESYYRNYVGLKIRGDKMIFVNLNCKMNENFEKNLFQPKGGGRCYFRGLINIDKNITEKFTINAPK</sequence>
<accession>A0ABW5KAE2</accession>
<organism evidence="2 3">
    <name type="scientific">Kaistella montana</name>
    <dbReference type="NCBI Taxonomy" id="1849733"/>
    <lineage>
        <taxon>Bacteria</taxon>
        <taxon>Pseudomonadati</taxon>
        <taxon>Bacteroidota</taxon>
        <taxon>Flavobacteriia</taxon>
        <taxon>Flavobacteriales</taxon>
        <taxon>Weeksellaceae</taxon>
        <taxon>Chryseobacterium group</taxon>
        <taxon>Kaistella</taxon>
    </lineage>
</organism>
<dbReference type="RefSeq" id="WP_255929341.1">
    <property type="nucleotide sequence ID" value="NZ_JANFQP010000002.1"/>
</dbReference>
<comment type="caution">
    <text evidence="2">The sequence shown here is derived from an EMBL/GenBank/DDBJ whole genome shotgun (WGS) entry which is preliminary data.</text>
</comment>
<evidence type="ECO:0000313" key="2">
    <source>
        <dbReference type="EMBL" id="MFD2545323.1"/>
    </source>
</evidence>
<feature type="signal peptide" evidence="1">
    <location>
        <begin position="1"/>
        <end position="24"/>
    </location>
</feature>
<feature type="chain" id="PRO_5047109273" description="GLPGLI family protein" evidence="1">
    <location>
        <begin position="25"/>
        <end position="143"/>
    </location>
</feature>
<gene>
    <name evidence="2" type="ORF">ACFSO8_07605</name>
</gene>
<proteinExistence type="predicted"/>
<dbReference type="Proteomes" id="UP001597394">
    <property type="component" value="Unassembled WGS sequence"/>
</dbReference>
<dbReference type="EMBL" id="JBHULG010000002">
    <property type="protein sequence ID" value="MFD2545323.1"/>
    <property type="molecule type" value="Genomic_DNA"/>
</dbReference>
<keyword evidence="3" id="KW-1185">Reference proteome</keyword>
<evidence type="ECO:0000256" key="1">
    <source>
        <dbReference type="SAM" id="SignalP"/>
    </source>
</evidence>
<reference evidence="3" key="1">
    <citation type="journal article" date="2019" name="Int. J. Syst. Evol. Microbiol.">
        <title>The Global Catalogue of Microorganisms (GCM) 10K type strain sequencing project: providing services to taxonomists for standard genome sequencing and annotation.</title>
        <authorList>
            <consortium name="The Broad Institute Genomics Platform"/>
            <consortium name="The Broad Institute Genome Sequencing Center for Infectious Disease"/>
            <person name="Wu L."/>
            <person name="Ma J."/>
        </authorList>
    </citation>
    <scope>NUCLEOTIDE SEQUENCE [LARGE SCALE GENOMIC DNA]</scope>
    <source>
        <strain evidence="3">KCTC 52204</strain>
    </source>
</reference>
<protein>
    <recommendedName>
        <fullName evidence="4">GLPGLI family protein</fullName>
    </recommendedName>
</protein>
<keyword evidence="1" id="KW-0732">Signal</keyword>
<evidence type="ECO:0000313" key="3">
    <source>
        <dbReference type="Proteomes" id="UP001597394"/>
    </source>
</evidence>
<name>A0ABW5KAE2_9FLAO</name>